<comment type="caution">
    <text evidence="5">The sequence shown here is derived from an EMBL/GenBank/DDBJ whole genome shotgun (WGS) entry which is preliminary data.</text>
</comment>
<keyword evidence="2" id="KW-0238">DNA-binding</keyword>
<dbReference type="PANTHER" id="PTHR44688:SF16">
    <property type="entry name" value="DNA-BINDING TRANSCRIPTIONAL ACTIVATOR DEVR_DOSR"/>
    <property type="match status" value="1"/>
</dbReference>
<dbReference type="Gene3D" id="3.30.450.20">
    <property type="entry name" value="PAS domain"/>
    <property type="match status" value="1"/>
</dbReference>
<dbReference type="SMART" id="SM00421">
    <property type="entry name" value="HTH_LUXR"/>
    <property type="match status" value="1"/>
</dbReference>
<proteinExistence type="predicted"/>
<dbReference type="Proteomes" id="UP000240708">
    <property type="component" value="Unassembled WGS sequence"/>
</dbReference>
<name>A0A2P8E2W5_9BACT</name>
<dbReference type="InterPro" id="IPR035965">
    <property type="entry name" value="PAS-like_dom_sf"/>
</dbReference>
<evidence type="ECO:0000259" key="4">
    <source>
        <dbReference type="PROSITE" id="PS50043"/>
    </source>
</evidence>
<dbReference type="CDD" id="cd00130">
    <property type="entry name" value="PAS"/>
    <property type="match status" value="1"/>
</dbReference>
<feature type="domain" description="HTH luxR-type" evidence="4">
    <location>
        <begin position="199"/>
        <end position="264"/>
    </location>
</feature>
<dbReference type="PANTHER" id="PTHR44688">
    <property type="entry name" value="DNA-BINDING TRANSCRIPTIONAL ACTIVATOR DEVR_DOSR"/>
    <property type="match status" value="1"/>
</dbReference>
<dbReference type="InterPro" id="IPR036388">
    <property type="entry name" value="WH-like_DNA-bd_sf"/>
</dbReference>
<dbReference type="PROSITE" id="PS50043">
    <property type="entry name" value="HTH_LUXR_2"/>
    <property type="match status" value="1"/>
</dbReference>
<accession>A0A2P8E2W5</accession>
<dbReference type="EMBL" id="PYGF01000006">
    <property type="protein sequence ID" value="PSL03815.1"/>
    <property type="molecule type" value="Genomic_DNA"/>
</dbReference>
<keyword evidence="1" id="KW-0805">Transcription regulation</keyword>
<dbReference type="InterPro" id="IPR016032">
    <property type="entry name" value="Sig_transdc_resp-reg_C-effctor"/>
</dbReference>
<dbReference type="RefSeq" id="WP_106567496.1">
    <property type="nucleotide sequence ID" value="NZ_PYGF01000006.1"/>
</dbReference>
<protein>
    <submittedName>
        <fullName evidence="5">PAS domain-containing protein</fullName>
    </submittedName>
</protein>
<gene>
    <name evidence="5" type="ORF">CLV48_10654</name>
</gene>
<keyword evidence="3" id="KW-0804">Transcription</keyword>
<reference evidence="5 6" key="1">
    <citation type="submission" date="2018-03" db="EMBL/GenBank/DDBJ databases">
        <title>Genomic Encyclopedia of Archaeal and Bacterial Type Strains, Phase II (KMG-II): from individual species to whole genera.</title>
        <authorList>
            <person name="Goeker M."/>
        </authorList>
    </citation>
    <scope>NUCLEOTIDE SEQUENCE [LARGE SCALE GENOMIC DNA]</scope>
    <source>
        <strain evidence="5 6">DSM 28057</strain>
    </source>
</reference>
<evidence type="ECO:0000313" key="5">
    <source>
        <dbReference type="EMBL" id="PSL03815.1"/>
    </source>
</evidence>
<evidence type="ECO:0000256" key="2">
    <source>
        <dbReference type="ARBA" id="ARBA00023125"/>
    </source>
</evidence>
<dbReference type="Pfam" id="PF00196">
    <property type="entry name" value="GerE"/>
    <property type="match status" value="1"/>
</dbReference>
<evidence type="ECO:0000313" key="6">
    <source>
        <dbReference type="Proteomes" id="UP000240708"/>
    </source>
</evidence>
<dbReference type="OrthoDB" id="1727128at2"/>
<dbReference type="SUPFAM" id="SSF46894">
    <property type="entry name" value="C-terminal effector domain of the bipartite response regulators"/>
    <property type="match status" value="1"/>
</dbReference>
<keyword evidence="6" id="KW-1185">Reference proteome</keyword>
<dbReference type="Gene3D" id="1.10.10.10">
    <property type="entry name" value="Winged helix-like DNA-binding domain superfamily/Winged helix DNA-binding domain"/>
    <property type="match status" value="1"/>
</dbReference>
<dbReference type="GO" id="GO:0006355">
    <property type="term" value="P:regulation of DNA-templated transcription"/>
    <property type="evidence" value="ECO:0007669"/>
    <property type="project" value="InterPro"/>
</dbReference>
<dbReference type="PRINTS" id="PR00038">
    <property type="entry name" value="HTHLUXR"/>
</dbReference>
<dbReference type="PROSITE" id="PS00622">
    <property type="entry name" value="HTH_LUXR_1"/>
    <property type="match status" value="1"/>
</dbReference>
<dbReference type="GO" id="GO:0003677">
    <property type="term" value="F:DNA binding"/>
    <property type="evidence" value="ECO:0007669"/>
    <property type="project" value="UniProtKB-KW"/>
</dbReference>
<sequence>MSKSVFKSILKLFSEYSFYAQKGKGDASTVLAKKNLDLQSFLKSFHSFDVFTYALVDVSDLKIIKVGDTFKQITGYEPALFEGKGFHTILKLHKIQDIFKSIKGGNQYFKYLYALPKKNRPFVKANRTLDLIKANGTKIHVLVQGIPVLFNEKMEVILFLLICTDISAIKTDHKFTHFIIDASDENEIKKIYIDHSELENNNEKVPSSAEIKILVNLSHGLSSKMIADKLFISEHTVKTHRKNMLKKFQCASSSELIRKAITKGWI</sequence>
<dbReference type="SUPFAM" id="SSF55785">
    <property type="entry name" value="PYP-like sensor domain (PAS domain)"/>
    <property type="match status" value="1"/>
</dbReference>
<dbReference type="InterPro" id="IPR000792">
    <property type="entry name" value="Tscrpt_reg_LuxR_C"/>
</dbReference>
<dbReference type="InterPro" id="IPR000014">
    <property type="entry name" value="PAS"/>
</dbReference>
<dbReference type="CDD" id="cd06170">
    <property type="entry name" value="LuxR_C_like"/>
    <property type="match status" value="1"/>
</dbReference>
<organism evidence="5 6">
    <name type="scientific">Cecembia rubra</name>
    <dbReference type="NCBI Taxonomy" id="1485585"/>
    <lineage>
        <taxon>Bacteria</taxon>
        <taxon>Pseudomonadati</taxon>
        <taxon>Bacteroidota</taxon>
        <taxon>Cytophagia</taxon>
        <taxon>Cytophagales</taxon>
        <taxon>Cyclobacteriaceae</taxon>
        <taxon>Cecembia</taxon>
    </lineage>
</organism>
<evidence type="ECO:0000256" key="3">
    <source>
        <dbReference type="ARBA" id="ARBA00023163"/>
    </source>
</evidence>
<dbReference type="AlphaFoldDB" id="A0A2P8E2W5"/>
<evidence type="ECO:0000256" key="1">
    <source>
        <dbReference type="ARBA" id="ARBA00023015"/>
    </source>
</evidence>
<dbReference type="Pfam" id="PF13426">
    <property type="entry name" value="PAS_9"/>
    <property type="match status" value="1"/>
</dbReference>